<protein>
    <submittedName>
        <fullName evidence="3">Uncharacterized protein</fullName>
    </submittedName>
</protein>
<dbReference type="Gene3D" id="3.30.559.10">
    <property type="entry name" value="Chloramphenicol acetyltransferase-like domain"/>
    <property type="match status" value="1"/>
</dbReference>
<dbReference type="Proteomes" id="UP001396334">
    <property type="component" value="Unassembled WGS sequence"/>
</dbReference>
<reference evidence="3 4" key="1">
    <citation type="journal article" date="2024" name="G3 (Bethesda)">
        <title>Genome assembly of Hibiscus sabdariffa L. provides insights into metabolisms of medicinal natural products.</title>
        <authorList>
            <person name="Kim T."/>
        </authorList>
    </citation>
    <scope>NUCLEOTIDE SEQUENCE [LARGE SCALE GENOMIC DNA]</scope>
    <source>
        <strain evidence="3">TK-2024</strain>
        <tissue evidence="3">Old leaves</tissue>
    </source>
</reference>
<comment type="caution">
    <text evidence="3">The sequence shown here is derived from an EMBL/GenBank/DDBJ whole genome shotgun (WGS) entry which is preliminary data.</text>
</comment>
<proteinExistence type="predicted"/>
<evidence type="ECO:0000313" key="3">
    <source>
        <dbReference type="EMBL" id="KAK9029653.1"/>
    </source>
</evidence>
<keyword evidence="1" id="KW-0808">Transferase</keyword>
<dbReference type="EMBL" id="JBBPBN010000011">
    <property type="protein sequence ID" value="KAK9029653.1"/>
    <property type="molecule type" value="Genomic_DNA"/>
</dbReference>
<dbReference type="InterPro" id="IPR023213">
    <property type="entry name" value="CAT-like_dom_sf"/>
</dbReference>
<organism evidence="3 4">
    <name type="scientific">Hibiscus sabdariffa</name>
    <name type="common">roselle</name>
    <dbReference type="NCBI Taxonomy" id="183260"/>
    <lineage>
        <taxon>Eukaryota</taxon>
        <taxon>Viridiplantae</taxon>
        <taxon>Streptophyta</taxon>
        <taxon>Embryophyta</taxon>
        <taxon>Tracheophyta</taxon>
        <taxon>Spermatophyta</taxon>
        <taxon>Magnoliopsida</taxon>
        <taxon>eudicotyledons</taxon>
        <taxon>Gunneridae</taxon>
        <taxon>Pentapetalae</taxon>
        <taxon>rosids</taxon>
        <taxon>malvids</taxon>
        <taxon>Malvales</taxon>
        <taxon>Malvaceae</taxon>
        <taxon>Malvoideae</taxon>
        <taxon>Hibiscus</taxon>
    </lineage>
</organism>
<gene>
    <name evidence="3" type="ORF">V6N11_026760</name>
</gene>
<evidence type="ECO:0000256" key="1">
    <source>
        <dbReference type="ARBA" id="ARBA00022679"/>
    </source>
</evidence>
<keyword evidence="2" id="KW-0012">Acyltransferase</keyword>
<dbReference type="PANTHER" id="PTHR31625">
    <property type="match status" value="1"/>
</dbReference>
<keyword evidence="4" id="KW-1185">Reference proteome</keyword>
<evidence type="ECO:0000256" key="2">
    <source>
        <dbReference type="ARBA" id="ARBA00023315"/>
    </source>
</evidence>
<accession>A0ABR2SWP2</accession>
<dbReference type="InterPro" id="IPR051504">
    <property type="entry name" value="Plant_metabolite_acyltrans"/>
</dbReference>
<sequence>MHGGERIGANKNVNICSNICLPMAECKEHLQLPATYFGNCIISRLAAAKKSELLGENRILTAATVISSKIMEFKKQPFKDAEESLRKIIENFEMGKDIVLAPSSAKVGYCKADFGWGSLERPCSLSLDHLDLVL</sequence>
<name>A0ABR2SWP2_9ROSI</name>
<evidence type="ECO:0000313" key="4">
    <source>
        <dbReference type="Proteomes" id="UP001396334"/>
    </source>
</evidence>